<sequence length="31" mass="3955">MDDLRWKYQSDKNPRQELMISFWRGFLHDKN</sequence>
<organism evidence="1 2">
    <name type="scientific">Halobacillus halophilus (strain ATCC 35676 / DSM 2266 / JCM 20832 / KCTC 3685 / LMG 17431 / NBRC 102448 / NCIMB 2269)</name>
    <name type="common">Sporosarcina halophila</name>
    <dbReference type="NCBI Taxonomy" id="866895"/>
    <lineage>
        <taxon>Bacteria</taxon>
        <taxon>Bacillati</taxon>
        <taxon>Bacillota</taxon>
        <taxon>Bacilli</taxon>
        <taxon>Bacillales</taxon>
        <taxon>Bacillaceae</taxon>
        <taxon>Halobacillus</taxon>
    </lineage>
</organism>
<dbReference type="Proteomes" id="UP000007397">
    <property type="component" value="Chromosome"/>
</dbReference>
<reference evidence="1 2" key="1">
    <citation type="journal article" date="2013" name="Environ. Microbiol.">
        <title>Chloride and organic osmolytes: a hybrid strategy to cope with elevated salinities by the moderately halophilic, chloride-dependent bacterium Halobacillus halophilus.</title>
        <authorList>
            <person name="Saum S.H."/>
            <person name="Pfeiffer F."/>
            <person name="Palm P."/>
            <person name="Rampp M."/>
            <person name="Schuster S.C."/>
            <person name="Muller V."/>
            <person name="Oesterhelt D."/>
        </authorList>
    </citation>
    <scope>NUCLEOTIDE SEQUENCE [LARGE SCALE GENOMIC DNA]</scope>
    <source>
        <strain evidence="2">ATCC 35676 / DSM 2266 / JCM 20832 / KCTC 3685 / LMG 17431 / NBRC 102448 / NCIMB 2269</strain>
    </source>
</reference>
<dbReference type="AlphaFoldDB" id="I0JTJ1"/>
<evidence type="ECO:0000313" key="1">
    <source>
        <dbReference type="EMBL" id="CCG47464.1"/>
    </source>
</evidence>
<dbReference type="HOGENOM" id="CLU_3396844_0_0_9"/>
<proteinExistence type="predicted"/>
<keyword evidence="2" id="KW-1185">Reference proteome</keyword>
<accession>I0JTJ1</accession>
<evidence type="ECO:0000313" key="2">
    <source>
        <dbReference type="Proteomes" id="UP000007397"/>
    </source>
</evidence>
<dbReference type="KEGG" id="hhd:HBHAL_5128"/>
<name>I0JTJ1_HALH3</name>
<gene>
    <name evidence="1" type="ordered locus">HBHAL_5128</name>
</gene>
<protein>
    <submittedName>
        <fullName evidence="1">Uncharacterized protein</fullName>
    </submittedName>
</protein>
<dbReference type="EMBL" id="HE717023">
    <property type="protein sequence ID" value="CCG47464.1"/>
    <property type="molecule type" value="Genomic_DNA"/>
</dbReference>